<protein>
    <submittedName>
        <fullName evidence="2">Beta-lactamase family protein</fullName>
    </submittedName>
</protein>
<organism evidence="2 3">
    <name type="scientific">Candidatus Defluviibacterium haderslevense</name>
    <dbReference type="NCBI Taxonomy" id="2981993"/>
    <lineage>
        <taxon>Bacteria</taxon>
        <taxon>Pseudomonadati</taxon>
        <taxon>Bacteroidota</taxon>
        <taxon>Saprospiria</taxon>
        <taxon>Saprospirales</taxon>
        <taxon>Saprospiraceae</taxon>
        <taxon>Candidatus Defluviibacterium</taxon>
    </lineage>
</organism>
<comment type="caution">
    <text evidence="2">The sequence shown here is derived from an EMBL/GenBank/DDBJ whole genome shotgun (WGS) entry which is preliminary data.</text>
</comment>
<dbReference type="InterPro" id="IPR012338">
    <property type="entry name" value="Beta-lactam/transpept-like"/>
</dbReference>
<dbReference type="Pfam" id="PF00144">
    <property type="entry name" value="Beta-lactamase"/>
    <property type="match status" value="1"/>
</dbReference>
<dbReference type="EMBL" id="JADKFW010000004">
    <property type="protein sequence ID" value="MBK9717285.1"/>
    <property type="molecule type" value="Genomic_DNA"/>
</dbReference>
<name>A0A9D7S7E6_9BACT</name>
<gene>
    <name evidence="2" type="ORF">IPO85_07205</name>
</gene>
<sequence>MSIAVIHDYKIAWAKGWVGLMKRRKPMTTETLFEPGSISKSLNAVGILKLAQEKKVDLNTDINEYLISWKFPYDSLSKGKKITLAHILSHNAGLTVHGFRGMISMGLFQQF</sequence>
<reference evidence="2 3" key="1">
    <citation type="submission" date="2020-10" db="EMBL/GenBank/DDBJ databases">
        <title>Connecting structure to function with the recovery of over 1000 high-quality activated sludge metagenome-assembled genomes encoding full-length rRNA genes using long-read sequencing.</title>
        <authorList>
            <person name="Singleton C.M."/>
            <person name="Petriglieri F."/>
            <person name="Kristensen J.M."/>
            <person name="Kirkegaard R.H."/>
            <person name="Michaelsen T.Y."/>
            <person name="Andersen M.H."/>
            <person name="Karst S.M."/>
            <person name="Dueholm M.S."/>
            <person name="Nielsen P.H."/>
            <person name="Albertsen M."/>
        </authorList>
    </citation>
    <scope>NUCLEOTIDE SEQUENCE [LARGE SCALE GENOMIC DNA]</scope>
    <source>
        <strain evidence="2">Ribe_18-Q3-R11-54_BAT3C.373</strain>
    </source>
</reference>
<dbReference type="AlphaFoldDB" id="A0A9D7S7E6"/>
<proteinExistence type="predicted"/>
<dbReference type="Gene3D" id="3.40.710.10">
    <property type="entry name" value="DD-peptidase/beta-lactamase superfamily"/>
    <property type="match status" value="1"/>
</dbReference>
<feature type="domain" description="Beta-lactamase-related" evidence="1">
    <location>
        <begin position="1"/>
        <end position="95"/>
    </location>
</feature>
<evidence type="ECO:0000259" key="1">
    <source>
        <dbReference type="Pfam" id="PF00144"/>
    </source>
</evidence>
<dbReference type="InterPro" id="IPR050491">
    <property type="entry name" value="AmpC-like"/>
</dbReference>
<dbReference type="InterPro" id="IPR001466">
    <property type="entry name" value="Beta-lactam-related"/>
</dbReference>
<evidence type="ECO:0000313" key="3">
    <source>
        <dbReference type="Proteomes" id="UP000808349"/>
    </source>
</evidence>
<dbReference type="PANTHER" id="PTHR46825:SF12">
    <property type="entry name" value="PENICILLIN-BINDING PROTEIN 4"/>
    <property type="match status" value="1"/>
</dbReference>
<dbReference type="PANTHER" id="PTHR46825">
    <property type="entry name" value="D-ALANYL-D-ALANINE-CARBOXYPEPTIDASE/ENDOPEPTIDASE AMPH"/>
    <property type="match status" value="1"/>
</dbReference>
<evidence type="ECO:0000313" key="2">
    <source>
        <dbReference type="EMBL" id="MBK9717285.1"/>
    </source>
</evidence>
<dbReference type="Proteomes" id="UP000808349">
    <property type="component" value="Unassembled WGS sequence"/>
</dbReference>
<accession>A0A9D7S7E6</accession>
<dbReference type="SUPFAM" id="SSF56601">
    <property type="entry name" value="beta-lactamase/transpeptidase-like"/>
    <property type="match status" value="1"/>
</dbReference>